<comment type="function">
    <text evidence="5">Required for morphogenesis and for the elongation of the flagellar filament by facilitating polymerization of the flagellin monomers at the tip of growing filament. Forms a capping structure, which prevents flagellin subunits (transported through the central channel of the flagellum) from leaking out without polymerization at the distal end.</text>
</comment>
<accession>D3UGM5</accession>
<organism evidence="8 9">
    <name type="scientific">Helicobacter mustelae (strain ATCC 43772 / CCUG 25715 / CIP 103759 / LMG 18044 / NCTC 12198 / R85-136P)</name>
    <name type="common">Campylobacter mustelae</name>
    <dbReference type="NCBI Taxonomy" id="679897"/>
    <lineage>
        <taxon>Bacteria</taxon>
        <taxon>Pseudomonadati</taxon>
        <taxon>Campylobacterota</taxon>
        <taxon>Epsilonproteobacteria</taxon>
        <taxon>Campylobacterales</taxon>
        <taxon>Helicobacteraceae</taxon>
        <taxon>Helicobacter</taxon>
    </lineage>
</organism>
<dbReference type="InterPro" id="IPR003481">
    <property type="entry name" value="FliD_N"/>
</dbReference>
<dbReference type="GO" id="GO:0009424">
    <property type="term" value="C:bacterial-type flagellum hook"/>
    <property type="evidence" value="ECO:0007669"/>
    <property type="project" value="UniProtKB-UniRule"/>
</dbReference>
<keyword evidence="9" id="KW-1185">Reference proteome</keyword>
<comment type="subcellular location">
    <subcellularLocation>
        <location evidence="5">Secreted</location>
    </subcellularLocation>
    <subcellularLocation>
        <location evidence="5">Bacterial flagellum</location>
    </subcellularLocation>
</comment>
<feature type="domain" description="Flagellar hook-associated protein 2 C-terminal" evidence="7">
    <location>
        <begin position="420"/>
        <end position="653"/>
    </location>
</feature>
<evidence type="ECO:0000313" key="9">
    <source>
        <dbReference type="Proteomes" id="UP000001522"/>
    </source>
</evidence>
<proteinExistence type="inferred from homology"/>
<dbReference type="Pfam" id="PF02465">
    <property type="entry name" value="FliD_N"/>
    <property type="match status" value="1"/>
</dbReference>
<feature type="coiled-coil region" evidence="5">
    <location>
        <begin position="610"/>
        <end position="637"/>
    </location>
</feature>
<keyword evidence="8" id="KW-0969">Cilium</keyword>
<dbReference type="InterPro" id="IPR010809">
    <property type="entry name" value="FliD_C"/>
</dbReference>
<keyword evidence="4 5" id="KW-0975">Bacterial flagellum</keyword>
<dbReference type="GO" id="GO:0005576">
    <property type="term" value="C:extracellular region"/>
    <property type="evidence" value="ECO:0007669"/>
    <property type="project" value="UniProtKB-SubCell"/>
</dbReference>
<keyword evidence="8" id="KW-0282">Flagellum</keyword>
<sequence length="674" mass="73628">MSSLGIGSGVLNYDVIDKLKKADEKTIIAPIDRKMKENIEKQKELTEINTLISAFKSPISSLADYSTYLGRTSNVSNDAIKASVNAGIPLQDIKIDVESLAQGDINEVGVKFNSRDDVFSAKDIKLNLYVKGQYYTIDIKGGMTLNDVAQKITDTTNGEAMGIVMKTGGEKPYQLMINSKDTGEGSRIYFGSTLATESINSLPELGEGDFNLVVRDANANEHTISVMLDAKDAQAQNKPEALKNAILKALKENEFTKDLVGNELNVGISDDGKKLILNDRRGFSVKIEGNKLSEIGITPASSKEDGLFNTKNPIPAGQLEGSITIGSITMDLSKMTKKENTSQENAKILAQAIENIAGLHASSDGSGRLHITSEVGEVDIHANDAKGEEFLKDMGIKNGLIQNYIKLQEETFAFKNLQQGSDARFSYNGVGITRPTNEITDVIKGVNLTLVHPTEPDKPAIISVGRDTDAIKEKVKDFVKTYNELVPKLDEVTRFDKESKVAGIFNGVGDIRSIRPSINSIFSQSVGGNSAKSLVDFGLSIDEKSRMTLNEGALDTALTQDPQKVVETFYGYDSTNRFGRDEHVDGIFVKFNTYLKSLVDGSNASLNLFQDSLTKDAKNLEKDKIQANERLKTHYDTMANRFAAYDEQIAQANNSFNAVQMMIDQSTGAANKKK</sequence>
<dbReference type="AlphaFoldDB" id="D3UGM5"/>
<dbReference type="PANTHER" id="PTHR30288">
    <property type="entry name" value="FLAGELLAR CAP/ASSEMBLY PROTEIN FLID"/>
    <property type="match status" value="1"/>
</dbReference>
<keyword evidence="5" id="KW-0964">Secreted</keyword>
<dbReference type="Pfam" id="PF07195">
    <property type="entry name" value="FliD_C"/>
    <property type="match status" value="1"/>
</dbReference>
<dbReference type="Proteomes" id="UP000001522">
    <property type="component" value="Chromosome"/>
</dbReference>
<dbReference type="eggNOG" id="COG1345">
    <property type="taxonomic scope" value="Bacteria"/>
</dbReference>
<reference evidence="8 9" key="1">
    <citation type="journal article" date="2010" name="BMC Genomics">
        <title>Comparative genomics and proteomics of Helicobacter mustelae, an ulcerogenic and carcinogenic gastric pathogen.</title>
        <authorList>
            <person name="O'Toole P.W."/>
            <person name="Snelling W.J."/>
            <person name="Canchaya C."/>
            <person name="Forde B.M."/>
            <person name="Hardie K.R."/>
            <person name="Josenhans C."/>
            <person name="Graham R.L.J."/>
            <person name="McMullan G."/>
            <person name="Parkhill J."/>
            <person name="Belda E."/>
            <person name="Bentley S.D."/>
        </authorList>
    </citation>
    <scope>NUCLEOTIDE SEQUENCE [LARGE SCALE GENOMIC DNA]</scope>
    <source>
        <strain evidence="9">ATCC 43772 / LMG 18044 / NCTC 12198 / 12198</strain>
    </source>
</reference>
<dbReference type="InterPro" id="IPR040026">
    <property type="entry name" value="FliD"/>
</dbReference>
<feature type="domain" description="Flagellar hook-associated protein 2 N-terminal" evidence="6">
    <location>
        <begin position="8"/>
        <end position="103"/>
    </location>
</feature>
<evidence type="ECO:0000256" key="3">
    <source>
        <dbReference type="ARBA" id="ARBA00023054"/>
    </source>
</evidence>
<dbReference type="KEGG" id="hms:HMU03840"/>
<protein>
    <recommendedName>
        <fullName evidence="5">Flagellar hook-associated protein 2</fullName>
        <shortName evidence="5">HAP2</shortName>
    </recommendedName>
    <alternativeName>
        <fullName evidence="5">Flagellar cap protein</fullName>
    </alternativeName>
</protein>
<comment type="subunit">
    <text evidence="2 5">Homopentamer.</text>
</comment>
<keyword evidence="3 5" id="KW-0175">Coiled coil</keyword>
<name>D3UGM5_HELM1</name>
<evidence type="ECO:0000259" key="6">
    <source>
        <dbReference type="Pfam" id="PF02465"/>
    </source>
</evidence>
<keyword evidence="8" id="KW-0966">Cell projection</keyword>
<dbReference type="EMBL" id="FN555004">
    <property type="protein sequence ID" value="CBG39646.1"/>
    <property type="molecule type" value="Genomic_DNA"/>
</dbReference>
<evidence type="ECO:0000313" key="8">
    <source>
        <dbReference type="EMBL" id="CBG39646.1"/>
    </source>
</evidence>
<evidence type="ECO:0000256" key="5">
    <source>
        <dbReference type="RuleBase" id="RU362066"/>
    </source>
</evidence>
<evidence type="ECO:0000259" key="7">
    <source>
        <dbReference type="Pfam" id="PF07195"/>
    </source>
</evidence>
<evidence type="ECO:0000256" key="4">
    <source>
        <dbReference type="ARBA" id="ARBA00023143"/>
    </source>
</evidence>
<comment type="similarity">
    <text evidence="1 5">Belongs to the FliD family.</text>
</comment>
<dbReference type="STRING" id="679897.HMU03840"/>
<evidence type="ECO:0000256" key="1">
    <source>
        <dbReference type="ARBA" id="ARBA00009764"/>
    </source>
</evidence>
<dbReference type="GO" id="GO:0007155">
    <property type="term" value="P:cell adhesion"/>
    <property type="evidence" value="ECO:0007669"/>
    <property type="project" value="InterPro"/>
</dbReference>
<dbReference type="PANTHER" id="PTHR30288:SF0">
    <property type="entry name" value="FLAGELLAR HOOK-ASSOCIATED PROTEIN 2"/>
    <property type="match status" value="1"/>
</dbReference>
<gene>
    <name evidence="8" type="primary">fliD</name>
    <name evidence="8" type="ordered locus">HMU03840</name>
</gene>
<dbReference type="GO" id="GO:0071973">
    <property type="term" value="P:bacterial-type flagellum-dependent cell motility"/>
    <property type="evidence" value="ECO:0007669"/>
    <property type="project" value="TreeGrafter"/>
</dbReference>
<dbReference type="NCBIfam" id="NF006282">
    <property type="entry name" value="PRK08453.1"/>
    <property type="match status" value="1"/>
</dbReference>
<evidence type="ECO:0000256" key="2">
    <source>
        <dbReference type="ARBA" id="ARBA00011255"/>
    </source>
</evidence>
<dbReference type="HOGENOM" id="CLU_399432_0_0_7"/>
<dbReference type="GO" id="GO:0009421">
    <property type="term" value="C:bacterial-type flagellum filament cap"/>
    <property type="evidence" value="ECO:0007669"/>
    <property type="project" value="InterPro"/>
</dbReference>